<evidence type="ECO:0000313" key="2">
    <source>
        <dbReference type="Proteomes" id="UP000070700"/>
    </source>
</evidence>
<dbReference type="KEGG" id="psco:LY89DRAFT_788250"/>
<proteinExistence type="predicted"/>
<dbReference type="EMBL" id="KQ947432">
    <property type="protein sequence ID" value="KUJ09373.1"/>
    <property type="molecule type" value="Genomic_DNA"/>
</dbReference>
<accession>A0A132BAS7</accession>
<evidence type="ECO:0000313" key="1">
    <source>
        <dbReference type="EMBL" id="KUJ09373.1"/>
    </source>
</evidence>
<sequence length="281" mass="32712">MAASYQATAILTSAFPWEKLPFELRAQVFQEVDRQYLQSKQVSYFKWRLSMPAIVIALRQRPISYYHALQWFAKENTPLIFDLGISCALGDMNDEEAAVITTISMEMSKPLCKNTVRYNKTVWPKSRLQKPVAFTQQFLRLENLREVRLNVGDEMSDSAGFPTSNRAFITEWPFWLEGCKKLSIVEVTVTIKDRSQDELAQLAWRQTERVMVSLVKQISKKLGIEGKKVDMDVRNRLHYISESEGSVWRWEAEEGQFMDWSCELGWWQDSKKNALEGKVDF</sequence>
<gene>
    <name evidence="1" type="ORF">LY89DRAFT_788250</name>
</gene>
<dbReference type="OrthoDB" id="3547599at2759"/>
<dbReference type="RefSeq" id="XP_018063728.1">
    <property type="nucleotide sequence ID" value="XM_018223152.1"/>
</dbReference>
<dbReference type="GeneID" id="28832878"/>
<dbReference type="Proteomes" id="UP000070700">
    <property type="component" value="Unassembled WGS sequence"/>
</dbReference>
<organism evidence="1 2">
    <name type="scientific">Mollisia scopiformis</name>
    <name type="common">Conifer needle endophyte fungus</name>
    <name type="synonym">Phialocephala scopiformis</name>
    <dbReference type="NCBI Taxonomy" id="149040"/>
    <lineage>
        <taxon>Eukaryota</taxon>
        <taxon>Fungi</taxon>
        <taxon>Dikarya</taxon>
        <taxon>Ascomycota</taxon>
        <taxon>Pezizomycotina</taxon>
        <taxon>Leotiomycetes</taxon>
        <taxon>Helotiales</taxon>
        <taxon>Mollisiaceae</taxon>
        <taxon>Mollisia</taxon>
    </lineage>
</organism>
<name>A0A132BAS7_MOLSC</name>
<protein>
    <submittedName>
        <fullName evidence="1">Uncharacterized protein</fullName>
    </submittedName>
</protein>
<keyword evidence="2" id="KW-1185">Reference proteome</keyword>
<reference evidence="1 2" key="1">
    <citation type="submission" date="2015-10" db="EMBL/GenBank/DDBJ databases">
        <title>Full genome of DAOMC 229536 Phialocephala scopiformis, a fungal endophyte of spruce producing the potent anti-insectan compound rugulosin.</title>
        <authorList>
            <consortium name="DOE Joint Genome Institute"/>
            <person name="Walker A.K."/>
            <person name="Frasz S.L."/>
            <person name="Seifert K.A."/>
            <person name="Miller J.D."/>
            <person name="Mondo S.J."/>
            <person name="Labutti K."/>
            <person name="Lipzen A."/>
            <person name="Dockter R."/>
            <person name="Kennedy M."/>
            <person name="Grigoriev I.V."/>
            <person name="Spatafora J.W."/>
        </authorList>
    </citation>
    <scope>NUCLEOTIDE SEQUENCE [LARGE SCALE GENOMIC DNA]</scope>
    <source>
        <strain evidence="1 2">CBS 120377</strain>
    </source>
</reference>
<dbReference type="AlphaFoldDB" id="A0A132BAS7"/>
<dbReference type="InParanoid" id="A0A132BAS7"/>